<organism evidence="1 2">
    <name type="scientific">Eretmocerus hayati</name>
    <dbReference type="NCBI Taxonomy" id="131215"/>
    <lineage>
        <taxon>Eukaryota</taxon>
        <taxon>Metazoa</taxon>
        <taxon>Ecdysozoa</taxon>
        <taxon>Arthropoda</taxon>
        <taxon>Hexapoda</taxon>
        <taxon>Insecta</taxon>
        <taxon>Pterygota</taxon>
        <taxon>Neoptera</taxon>
        <taxon>Endopterygota</taxon>
        <taxon>Hymenoptera</taxon>
        <taxon>Apocrita</taxon>
        <taxon>Proctotrupomorpha</taxon>
        <taxon>Chalcidoidea</taxon>
        <taxon>Aphelinidae</taxon>
        <taxon>Aphelininae</taxon>
        <taxon>Eretmocerus</taxon>
    </lineage>
</organism>
<keyword evidence="2" id="KW-1185">Reference proteome</keyword>
<evidence type="ECO:0000313" key="2">
    <source>
        <dbReference type="Proteomes" id="UP001239111"/>
    </source>
</evidence>
<evidence type="ECO:0000313" key="1">
    <source>
        <dbReference type="EMBL" id="KAJ8687490.1"/>
    </source>
</evidence>
<reference evidence="1" key="1">
    <citation type="submission" date="2023-04" db="EMBL/GenBank/DDBJ databases">
        <title>A chromosome-level genome assembly of the parasitoid wasp Eretmocerus hayati.</title>
        <authorList>
            <person name="Zhong Y."/>
            <person name="Liu S."/>
            <person name="Liu Y."/>
        </authorList>
    </citation>
    <scope>NUCLEOTIDE SEQUENCE</scope>
    <source>
        <strain evidence="1">ZJU_SS_LIU_2023</strain>
    </source>
</reference>
<proteinExistence type="predicted"/>
<gene>
    <name evidence="1" type="ORF">QAD02_023284</name>
</gene>
<accession>A0ACC2PV67</accession>
<name>A0ACC2PV67_9HYME</name>
<dbReference type="EMBL" id="CM056741">
    <property type="protein sequence ID" value="KAJ8687490.1"/>
    <property type="molecule type" value="Genomic_DNA"/>
</dbReference>
<protein>
    <submittedName>
        <fullName evidence="1">Uncharacterized protein</fullName>
    </submittedName>
</protein>
<comment type="caution">
    <text evidence="1">The sequence shown here is derived from an EMBL/GenBank/DDBJ whole genome shotgun (WGS) entry which is preliminary data.</text>
</comment>
<sequence>MKTAKCVKPAPLSASLRLLRLWLLLACLQGLARAYLAVLSSDLPAGTLIFEAGVPQLGGKRRYAASQDRTAWFALRLLKVHPHTGRVTLAKSLNCDGLQYPRLFTFYIDSTSSRLGRATIDYYSLPLRVLVSGCGGENVDLAATKGWMAETLASYAMPSPDAFTEVCLKASQLVAALRDFLPHTALKHCETRWGGVADPRFLVEGAAGDLVSASEQCLVDPLWKISVSMTLRCGDSNLADAEHRLKIVFHHQQLDDSDLGRRVRRELRNQSPFFEQALYVSAVEEERDPPVHVTQVKARDPEGGIVRYTMSSLIDSRSQNLFNLDSTTGKVSTNAQLDRESVDVHYFRVLAIDDSFPPRTGTTTLQINVLDANDHEPSFESPEYEASVHESVPTGSSVISIKATDQDMGKNAEVEYSIVSTTGGGTTTLTDDQATFRIDPRTGIVTTKTALDREKTEVYTVLVQASDAGNPPSNRRSSTATLVVRVLDDNDNYPQFSERTYIVNVPEDLDTTMNPVVAEIRATDADTGSNSAVRYAIIGGNTQNTFQIDSQSGDVILVKPLDYEITKNYKIIVRAQDGGIPAKSNTTQLLVKVKDVNDNTPRFHTTQFQEAVSESVPIGYSILRVQAYDSDEGLNAQIKYAIGPRDLMGGSTENFPITVNPETGYIFTIKQLDREQCSKYQFVIVASDSGEPPKSATATVLLTVTDVNDNDPYFDPKNYEVVISENDPPGTPVTTVTATDPDEDAKIHYEIPSGNTRGRFAITSQNGLGLITIAQPLDYKQEKRFVLTVTATDLGGRSDTAFVYVNISDANNYAPQFENAPYVASVFEDAPVGTTVLVVSASDSDVGQNAQITYSLGTEEDAGDGRDTPEFTINPQTGAITTTKTLDRELVPGYLLTVTAKDGGLPPMSDTTDVEISVTDVNDNAPTFDSAQYHGAVREDVLIGTSVVKVTAIDADVGLNGKLKYTLENDGDGSFAIDPATGVVRTAKSLDRESTARYTLRAVAVDRGSPALSSIVPVVIKIEDVNDSPPVFEKDKISLYIPENSPIGSTVGEIYAHDPDEGPNAIVQYSIIGGDDANNFQLNSRPGADRAELISLIELDYESPKKRYELVVRATSAPLRSDAIVQVLVTDVNDNAPKLEDFQIIFNNYKDFFPNTAIGRIPAFDADVTDKLIYTILSGNNANLVSLNKTSGEVTLSPQLNTNVPRIATMDVSVTDGINEVKATMTLSVRLITSKMLLNSITVRLDEMTVEAFLSPLMSFFLDGLAAIIPCPKENIFIFSVQDDTDVHSKILNVSFSARKVEPGYPDQYYTAQFLQERIYLNRGILARLANVKVLPFDDNLCVSEPCSGHEECVTVLQFGNATGFVSSNTVLFRPIYPITTFNCQCANGFTGSREAYLCDMEVNYCYSNPCKNGGTCRRREGGYTCECSPRFMGNDCGTSREKDVCQPDTCKGGSKCINKVNGGFFCDSCPVTPLENVTPLCQLKARSFGPSSFLTFPSLRQRHRFHLKLKFATESPEALLLYNGRYNERHDFIALEIVESQVQFSFSLGDEVTRATAEIPGGVSDGQWHEVQISYANRSAIVSLDGCDVSLALRFGDRLGEKWACATRSELILETRCNDPNESCHRFLDLTGPLQLGGLPSIPSSFQVRNKDFIGCISEFHIDHRFVDLNSYVADNGTVSGCPEKRSFCASNPCYNGGTCKEVWAGYVCRCYEGFSGPQCDEEVSRPWRFRGNGLLSFNPLLKPIQLPWLTGFSLRTRSENAFIMTIQIGQNSSILFEVIDGKLAVLLDGGDVVRSWANINDGEWHRIEVRWQNGQVSLDLDYRNRPLVLSLPAKLQGLYVGRTLIGGADKSFITDSPLLTGCVQDIRIGTNQTVLQKPMVEENVETGCETHGSCSVTCPESSTCLAKWESSECVCSEGRVGQNCEKICDINPCTESGTCIEKPYSRRGYECKCKFPEYSGDYCEIKADQPCPATWWGSPVCGPCHCNSALGYDPVCNKTSGECYCKENHYQPDGHKECIPCNCYTTGSYGSRCDSLTGQCRCRTGVIGKTCTACPNPYAEVTLKGCEVVYDGCPKSFSDGIWWSRTKFGETAIENCPGTAEGKASRFCSDTSGGWQTSDLFNCTSEAFVEQRHQLAALETNDLTLNTYLAVKMALELHRAVNATPQMYGADLLVTESLLTALLHYEDSLAGLNLTHSQDKDYVAHIVSIAGAVLQRRYAEHWERIEDLTGDGPDKIMLSMAEYLKTLAVSQHDTYTNPFEIVDTNVVLGLDVVTSESLFGYEAAEYREDKSLSTARPSEADQKVVLPDTAAFLVSPIYMGPSISFPKYNNYMPDPKRFDPYSKIQVPLSLLGIKSVTLGDLNVKNDFSNHKAVLSYVQYRELGHLLPKRFDDSVSVRWGVEVAIGSPIVTVSVLVPSETGYETLTGVPLESPVRIQLWISEDDGLKTRINPQCVHWSTARGMGEWSRLGCTTEIEDDGEALGTTVNCSCIKLSTLAVLTDVLELEYVPEPSLLEDVTSYSAFVIALPLLFTTIMILALIRGGGTNSNSIHKNLVLCVFMSELLYLVALKARHQLIGSEVPCKFIAIGLHYSWLCTFAWTLVDSLHLYRMLTEIRDVNHGQMNFYYTVGYAVPAIIVGLTIGVRADQYGNFYFCWLSIYETVVWALIGPICLSVVINVCILVMSVRAAFTLKEHILGFGNLRTLLWLAIASLPLLGATWTLAVLGASENSPSLSYMLSMAVVLHATFSLAGYCFINGRVRRNLYLSMLRCIGKKAPLLDVSMVHGSSSQNVTPGIQRSGVTYSSTYGGTDANSKRVHVGVSTSSETSRSTNKTSSSPYRSDAQLRNTSTSTSNYNSDRGAYISRRSNHSSRLKIHAPETSKKDQEQTTRHSSLSDSDTTPPDGRARGLDMTSSHSSDDEEPTHVDISRSHQVHQNQPLKSALKLRSAGVSTQSSQQQMDHHHSYLPNIISGESLNVLHCSSSDLFPNIKPMYAPRWSSQLPEAYLPTNNLEPRGSQWSGGTMSDNEMASTKGPSPNPLSYAELELHQPPRENYSEPDGHNSGTGKYLNIADKYLFPYKGPGGMEEKPPSSPTPYMLSAPSRILNSSMSHHSQGSNNHDNYNGGGANTFDRYGSLKRGGSLHGSYHDNLNNGANGAGVGTAGFVSGGSVSGLERYGSLKRGGGKLTPTLLDEPMDYTIPMGSRLLSNPLGHEIQQHSSELAALRHQIHVQQQQQQLQYEHTIAETE</sequence>
<dbReference type="Proteomes" id="UP001239111">
    <property type="component" value="Chromosome 1"/>
</dbReference>